<accession>A0ABZ1NL13</accession>
<sequence>MTREQVDAVTETGLWLHDQVATYGPGLALTAACIAASWTCAKVRGWRDRRRELRDRRAALRLERQQMARLRDAIDTAPLIPTQPGHDNDLLDACEAAWNADTRKEKP</sequence>
<evidence type="ECO:0000256" key="1">
    <source>
        <dbReference type="SAM" id="Coils"/>
    </source>
</evidence>
<evidence type="ECO:0000313" key="3">
    <source>
        <dbReference type="EMBL" id="WUG92394.1"/>
    </source>
</evidence>
<proteinExistence type="predicted"/>
<feature type="coiled-coil region" evidence="1">
    <location>
        <begin position="43"/>
        <end position="70"/>
    </location>
</feature>
<feature type="transmembrane region" description="Helical" evidence="2">
    <location>
        <begin position="20"/>
        <end position="41"/>
    </location>
</feature>
<keyword evidence="4" id="KW-1185">Reference proteome</keyword>
<evidence type="ECO:0000256" key="2">
    <source>
        <dbReference type="SAM" id="Phobius"/>
    </source>
</evidence>
<organism evidence="3 4">
    <name type="scientific">Streptomyces violaceus</name>
    <name type="common">Streptomyces venezuelae</name>
    <dbReference type="NCBI Taxonomy" id="1936"/>
    <lineage>
        <taxon>Bacteria</taxon>
        <taxon>Bacillati</taxon>
        <taxon>Actinomycetota</taxon>
        <taxon>Actinomycetes</taxon>
        <taxon>Kitasatosporales</taxon>
        <taxon>Streptomycetaceae</taxon>
        <taxon>Streptomyces</taxon>
    </lineage>
</organism>
<dbReference type="PROSITE" id="PS51257">
    <property type="entry name" value="PROKAR_LIPOPROTEIN"/>
    <property type="match status" value="1"/>
</dbReference>
<evidence type="ECO:0000313" key="4">
    <source>
        <dbReference type="Proteomes" id="UP001341259"/>
    </source>
</evidence>
<dbReference type="RefSeq" id="WP_328336817.1">
    <property type="nucleotide sequence ID" value="NZ_CP107906.1"/>
</dbReference>
<keyword evidence="1" id="KW-0175">Coiled coil</keyword>
<protein>
    <submittedName>
        <fullName evidence="3">Uncharacterized protein</fullName>
    </submittedName>
</protein>
<gene>
    <name evidence="3" type="ORF">OHB29_04765</name>
</gene>
<keyword evidence="2" id="KW-0812">Transmembrane</keyword>
<keyword evidence="2" id="KW-1133">Transmembrane helix</keyword>
<dbReference type="EMBL" id="CP107906">
    <property type="protein sequence ID" value="WUG92394.1"/>
    <property type="molecule type" value="Genomic_DNA"/>
</dbReference>
<keyword evidence="2" id="KW-0472">Membrane</keyword>
<dbReference type="Proteomes" id="UP001341259">
    <property type="component" value="Chromosome"/>
</dbReference>
<name>A0ABZ1NL13_STRVL</name>
<reference evidence="3 4" key="1">
    <citation type="submission" date="2022-10" db="EMBL/GenBank/DDBJ databases">
        <title>The complete genomes of actinobacterial strains from the NBC collection.</title>
        <authorList>
            <person name="Joergensen T.S."/>
            <person name="Alvarez Arevalo M."/>
            <person name="Sterndorff E.B."/>
            <person name="Faurdal D."/>
            <person name="Vuksanovic O."/>
            <person name="Mourched A.-S."/>
            <person name="Charusanti P."/>
            <person name="Shaw S."/>
            <person name="Blin K."/>
            <person name="Weber T."/>
        </authorList>
    </citation>
    <scope>NUCLEOTIDE SEQUENCE [LARGE SCALE GENOMIC DNA]</scope>
    <source>
        <strain evidence="3 4">NBC_00456</strain>
    </source>
</reference>